<evidence type="ECO:0000313" key="6">
    <source>
        <dbReference type="WormBase" id="C14A6.13"/>
    </source>
</evidence>
<organism evidence="4 5">
    <name type="scientific">Caenorhabditis elegans</name>
    <dbReference type="NCBI Taxonomy" id="6239"/>
    <lineage>
        <taxon>Eukaryota</taxon>
        <taxon>Metazoa</taxon>
        <taxon>Ecdysozoa</taxon>
        <taxon>Nematoda</taxon>
        <taxon>Chromadorea</taxon>
        <taxon>Rhabditida</taxon>
        <taxon>Rhabditina</taxon>
        <taxon>Rhabditomorpha</taxon>
        <taxon>Rhabditoidea</taxon>
        <taxon>Rhabditidae</taxon>
        <taxon>Peloderinae</taxon>
        <taxon>Caenorhabditis</taxon>
    </lineage>
</organism>
<keyword evidence="3" id="KW-1133">Transmembrane helix</keyword>
<accession>A8WI10</accession>
<dbReference type="PaxDb" id="6239-C14A6.13"/>
<proteinExistence type="predicted"/>
<protein>
    <submittedName>
        <fullName evidence="4">STP1 protein</fullName>
    </submittedName>
</protein>
<dbReference type="FunCoup" id="A8WI10">
    <property type="interactions" value="4"/>
</dbReference>
<dbReference type="EMBL" id="BX284605">
    <property type="protein sequence ID" value="CAP19318.1"/>
    <property type="molecule type" value="Genomic_DNA"/>
</dbReference>
<evidence type="ECO:0000256" key="3">
    <source>
        <dbReference type="SAM" id="Phobius"/>
    </source>
</evidence>
<keyword evidence="3" id="KW-0812">Transmembrane</keyword>
<keyword evidence="1" id="KW-0175">Coiled coil</keyword>
<keyword evidence="5" id="KW-1185">Reference proteome</keyword>
<reference evidence="4 5" key="1">
    <citation type="journal article" date="1998" name="Science">
        <title>Genome sequence of the nematode C. elegans: a platform for investigating biology.</title>
        <authorList>
            <consortium name="The C. elegans sequencing consortium"/>
            <person name="Sulson J.E."/>
            <person name="Waterston R."/>
        </authorList>
    </citation>
    <scope>NUCLEOTIDE SEQUENCE [LARGE SCALE GENOMIC DNA]</scope>
    <source>
        <strain evidence="4 5">Bristol N2</strain>
    </source>
</reference>
<evidence type="ECO:0000313" key="5">
    <source>
        <dbReference type="Proteomes" id="UP000001940"/>
    </source>
</evidence>
<dbReference type="WormBase" id="C14A6.13">
    <property type="protein sequence ID" value="CE41764"/>
    <property type="gene ID" value="WBGene00050956"/>
</dbReference>
<dbReference type="UCSC" id="C14A6.13">
    <property type="organism name" value="c. elegans"/>
</dbReference>
<dbReference type="RefSeq" id="NP_001122847.1">
    <property type="nucleotide sequence ID" value="NM_001129375.4"/>
</dbReference>
<dbReference type="HOGENOM" id="CLU_104771_0_0_1"/>
<gene>
    <name evidence="4 6" type="ORF">C14A6.13</name>
    <name evidence="4" type="ORF">CELE_C14A6.13</name>
</gene>
<name>A8WI10_CAEEL</name>
<dbReference type="Bgee" id="WBGene00050956">
    <property type="expression patterns" value="Expressed in adult organism and 1 other cell type or tissue"/>
</dbReference>
<dbReference type="PhylomeDB" id="A8WI10"/>
<dbReference type="SMR" id="A8WI10"/>
<keyword evidence="3" id="KW-0472">Membrane</keyword>
<evidence type="ECO:0000256" key="1">
    <source>
        <dbReference type="SAM" id="Coils"/>
    </source>
</evidence>
<dbReference type="AGR" id="WB:WBGene00050956"/>
<dbReference type="AlphaFoldDB" id="A8WI10"/>
<dbReference type="STRING" id="6239.C14A6.13.1"/>
<dbReference type="GeneID" id="6418693"/>
<dbReference type="Proteomes" id="UP000001940">
    <property type="component" value="Chromosome V"/>
</dbReference>
<evidence type="ECO:0000256" key="2">
    <source>
        <dbReference type="SAM" id="MobiDB-lite"/>
    </source>
</evidence>
<sequence>MPKTPLTQRQIAAKYKNETWDDIVKEMRENSAYWMDTTLPKAEQRRNYGKMEEFVKRMDMCRERQKATVENLKNLEKLVEQDENGNAEISAEDQEILSMLKLDQNAHKAILNLRNSDFEGLEPEVKDTIMYFRKIEMEDEVFGKEPVDASDSDENVKNSTTSEPEIEDDTDSDIESEILETDEMDDVSTSPTMTSSAPKFALIFIIPIFLAILLYLAPIDFSELFNGLYEN</sequence>
<feature type="compositionally biased region" description="Acidic residues" evidence="2">
    <location>
        <begin position="164"/>
        <end position="174"/>
    </location>
</feature>
<dbReference type="KEGG" id="cel:CELE_C14A6.13"/>
<dbReference type="InParanoid" id="A8WI10"/>
<feature type="coiled-coil region" evidence="1">
    <location>
        <begin position="62"/>
        <end position="92"/>
    </location>
</feature>
<feature type="transmembrane region" description="Helical" evidence="3">
    <location>
        <begin position="200"/>
        <end position="219"/>
    </location>
</feature>
<dbReference type="PeptideAtlas" id="A8WI10"/>
<dbReference type="CTD" id="6418693"/>
<feature type="region of interest" description="Disordered" evidence="2">
    <location>
        <begin position="143"/>
        <end position="174"/>
    </location>
</feature>
<evidence type="ECO:0000313" key="4">
    <source>
        <dbReference type="EMBL" id="CAP19318.1"/>
    </source>
</evidence>